<keyword evidence="2" id="KW-0472">Membrane</keyword>
<dbReference type="PROSITE" id="PS50005">
    <property type="entry name" value="TPR"/>
    <property type="match status" value="1"/>
</dbReference>
<sequence>MRLPRSLRSLAMTKRSSHCEGIPPSCSRKKAGGTTVAISNNRLGAGSAILSPKQFSLIILLVLLSFFSSGCLVTRFYSLRDSPAKDQAKVHYVPVSFIPQKGHRCGPAVLAMALNYWGKNATPEKIAQEIYLPDLGGSLTFDLESYPQKFDLWSYSYSGNLSDLKKKLDQDIPVIALIGIGPFFYRLYHYALVVGYWDEENLLVVHSGKNKDVLMKNEVFLERWKASDYWTLLVCPPEKVTWPLAKEESLALARFYFDWANQDLEKELFENAGEKYRKALKLNPGFADACNNLAWVYYQQKKNLDEAVNLIQKALKLNPSHQSYYLDTLDKIKKTLKLPANG</sequence>
<feature type="repeat" description="TPR" evidence="1">
    <location>
        <begin position="253"/>
        <end position="286"/>
    </location>
</feature>
<keyword evidence="2" id="KW-1133">Transmembrane helix</keyword>
<feature type="domain" description="Peptidase C39-like" evidence="3">
    <location>
        <begin position="95"/>
        <end position="205"/>
    </location>
</feature>
<dbReference type="SUPFAM" id="SSF48452">
    <property type="entry name" value="TPR-like"/>
    <property type="match status" value="1"/>
</dbReference>
<dbReference type="InterPro" id="IPR019734">
    <property type="entry name" value="TPR_rpt"/>
</dbReference>
<gene>
    <name evidence="4" type="ORF">COS11_07370</name>
</gene>
<dbReference type="AlphaFoldDB" id="A0A2M7E6X9"/>
<dbReference type="SMART" id="SM00028">
    <property type="entry name" value="TPR"/>
    <property type="match status" value="2"/>
</dbReference>
<dbReference type="EMBL" id="PETL01000354">
    <property type="protein sequence ID" value="PIV63448.1"/>
    <property type="molecule type" value="Genomic_DNA"/>
</dbReference>
<keyword evidence="1" id="KW-0802">TPR repeat</keyword>
<protein>
    <recommendedName>
        <fullName evidence="3">Peptidase C39-like domain-containing protein</fullName>
    </recommendedName>
</protein>
<feature type="transmembrane region" description="Helical" evidence="2">
    <location>
        <begin position="57"/>
        <end position="77"/>
    </location>
</feature>
<dbReference type="Pfam" id="PF14559">
    <property type="entry name" value="TPR_19"/>
    <property type="match status" value="1"/>
</dbReference>
<dbReference type="Gene3D" id="3.90.70.10">
    <property type="entry name" value="Cysteine proteinases"/>
    <property type="match status" value="1"/>
</dbReference>
<comment type="caution">
    <text evidence="4">The sequence shown here is derived from an EMBL/GenBank/DDBJ whole genome shotgun (WGS) entry which is preliminary data.</text>
</comment>
<organism evidence="4 5">
    <name type="scientific">bacterium (Candidatus Ratteibacteria) CG01_land_8_20_14_3_00_40_19</name>
    <dbReference type="NCBI Taxonomy" id="2014290"/>
    <lineage>
        <taxon>Bacteria</taxon>
        <taxon>Candidatus Ratteibacteria</taxon>
    </lineage>
</organism>
<dbReference type="Proteomes" id="UP000228886">
    <property type="component" value="Unassembled WGS sequence"/>
</dbReference>
<evidence type="ECO:0000256" key="1">
    <source>
        <dbReference type="PROSITE-ProRule" id="PRU00339"/>
    </source>
</evidence>
<dbReference type="InterPro" id="IPR011990">
    <property type="entry name" value="TPR-like_helical_dom_sf"/>
</dbReference>
<dbReference type="Gene3D" id="1.25.40.10">
    <property type="entry name" value="Tetratricopeptide repeat domain"/>
    <property type="match status" value="1"/>
</dbReference>
<name>A0A2M7E6X9_9BACT</name>
<keyword evidence="2" id="KW-0812">Transmembrane</keyword>
<accession>A0A2M7E6X9</accession>
<dbReference type="Pfam" id="PF13529">
    <property type="entry name" value="Peptidase_C39_2"/>
    <property type="match status" value="1"/>
</dbReference>
<evidence type="ECO:0000259" key="3">
    <source>
        <dbReference type="Pfam" id="PF13529"/>
    </source>
</evidence>
<proteinExistence type="predicted"/>
<evidence type="ECO:0000313" key="5">
    <source>
        <dbReference type="Proteomes" id="UP000228886"/>
    </source>
</evidence>
<evidence type="ECO:0000313" key="4">
    <source>
        <dbReference type="EMBL" id="PIV63448.1"/>
    </source>
</evidence>
<dbReference type="InterPro" id="IPR039564">
    <property type="entry name" value="Peptidase_C39-like"/>
</dbReference>
<reference evidence="5" key="1">
    <citation type="submission" date="2017-09" db="EMBL/GenBank/DDBJ databases">
        <title>Depth-based differentiation of microbial function through sediment-hosted aquifers and enrichment of novel symbionts in the deep terrestrial subsurface.</title>
        <authorList>
            <person name="Probst A.J."/>
            <person name="Ladd B."/>
            <person name="Jarett J.K."/>
            <person name="Geller-Mcgrath D.E."/>
            <person name="Sieber C.M.K."/>
            <person name="Emerson J.B."/>
            <person name="Anantharaman K."/>
            <person name="Thomas B.C."/>
            <person name="Malmstrom R."/>
            <person name="Stieglmeier M."/>
            <person name="Klingl A."/>
            <person name="Woyke T."/>
            <person name="Ryan C.M."/>
            <person name="Banfield J.F."/>
        </authorList>
    </citation>
    <scope>NUCLEOTIDE SEQUENCE [LARGE SCALE GENOMIC DNA]</scope>
</reference>
<evidence type="ECO:0000256" key="2">
    <source>
        <dbReference type="SAM" id="Phobius"/>
    </source>
</evidence>